<dbReference type="PROSITE" id="PS52016">
    <property type="entry name" value="TONB_DEPENDENT_REC_3"/>
    <property type="match status" value="1"/>
</dbReference>
<dbReference type="PROSITE" id="PS01156">
    <property type="entry name" value="TONB_DEPENDENT_REC_2"/>
    <property type="match status" value="1"/>
</dbReference>
<evidence type="ECO:0000256" key="11">
    <source>
        <dbReference type="ARBA" id="ARBA00023237"/>
    </source>
</evidence>
<evidence type="ECO:0000256" key="10">
    <source>
        <dbReference type="ARBA" id="ARBA00023136"/>
    </source>
</evidence>
<dbReference type="InterPro" id="IPR039426">
    <property type="entry name" value="TonB-dep_rcpt-like"/>
</dbReference>
<keyword evidence="2 12" id="KW-0813">Transport</keyword>
<dbReference type="RefSeq" id="WP_137730922.1">
    <property type="nucleotide sequence ID" value="NZ_BJCL01000001.1"/>
</dbReference>
<comment type="caution">
    <text evidence="18">The sequence shown here is derived from an EMBL/GenBank/DDBJ whole genome shotgun (WGS) entry which is preliminary data.</text>
</comment>
<feature type="chain" id="PRO_5019784021" evidence="15">
    <location>
        <begin position="28"/>
        <end position="763"/>
    </location>
</feature>
<keyword evidence="19" id="KW-1185">Reference proteome</keyword>
<evidence type="ECO:0000256" key="8">
    <source>
        <dbReference type="ARBA" id="ARBA00023065"/>
    </source>
</evidence>
<dbReference type="InterPro" id="IPR000531">
    <property type="entry name" value="Beta-barrel_TonB"/>
</dbReference>
<evidence type="ECO:0000313" key="19">
    <source>
        <dbReference type="Proteomes" id="UP000301751"/>
    </source>
</evidence>
<dbReference type="GO" id="GO:0006826">
    <property type="term" value="P:iron ion transport"/>
    <property type="evidence" value="ECO:0007669"/>
    <property type="project" value="UniProtKB-KW"/>
</dbReference>
<name>A0A480AIA5_9BURK</name>
<comment type="subcellular location">
    <subcellularLocation>
        <location evidence="1 12">Cell outer membrane</location>
        <topology evidence="1 12">Multi-pass membrane protein</topology>
    </subcellularLocation>
</comment>
<evidence type="ECO:0000256" key="4">
    <source>
        <dbReference type="ARBA" id="ARBA00022496"/>
    </source>
</evidence>
<keyword evidence="6 15" id="KW-0732">Signal</keyword>
<dbReference type="InterPro" id="IPR010917">
    <property type="entry name" value="TonB_rcpt_CS"/>
</dbReference>
<evidence type="ECO:0000256" key="12">
    <source>
        <dbReference type="PROSITE-ProRule" id="PRU01360"/>
    </source>
</evidence>
<evidence type="ECO:0000256" key="7">
    <source>
        <dbReference type="ARBA" id="ARBA00023004"/>
    </source>
</evidence>
<organism evidence="18 19">
    <name type="scientific">Pseudaquabacterium pictum</name>
    <dbReference type="NCBI Taxonomy" id="2315236"/>
    <lineage>
        <taxon>Bacteria</taxon>
        <taxon>Pseudomonadati</taxon>
        <taxon>Pseudomonadota</taxon>
        <taxon>Betaproteobacteria</taxon>
        <taxon>Burkholderiales</taxon>
        <taxon>Sphaerotilaceae</taxon>
        <taxon>Pseudaquabacterium</taxon>
    </lineage>
</organism>
<sequence length="763" mass="82419">MPRHTVASAPVLSPLVAAVLVALGAPAAAQSTPGQLQTVTVTAERRVENVRDVPSSISVLNSELLDSLNTSGQDLRMLAGRVPSLNIESSFGRAFPRFYLRGYGNTDFRLNASQPVSLVYDDVVQENPILKGFPAFDLDRIEVLRGPQGTLFGRNTPAGVVKFESVKPSTKKMDGYASLSVGTYKTINAEAAVNLPVSSDMAIRISALNQTRSDWVDNTHPNPLTKDLEGYRDSALRVQALYEPNKQFSALANVHVRDYDGSARLFRANIIRKGSNDLVAGFTPDKVAYDGANESSVQNYGANLRLRWNLGGMALNSITGFEQVKTFSRGDIDGSAGPYFTAELPFASETADGMPKHSQFTQEFRLESLGSGPLGWQAGVYLFKEDYKIESFSYDSTSASAQDGYQRVRQKNDAYAIFGAINYDVSPALKLRGGLRYTQDKKKFTVEAYEQSGFAPCIGPTLGIPGSGPLKCNITQLAGLEPDGDLSASPKDSKASWDVSGTYALNRDTNLYARVATGFRGSSVQGAGAFNGKSVAGPETNTSYEAGVKADLFNKRARLNFGVFHYNVKDLQLTAVGGATGNANVLVSAKKATGQGFEMDLQAFVTDNLLATLGVGYNDTKIKDAGLAVSPCAACTVLDPVDVNGKALINGNPLPQAPKTTINFTLKYSQPMANGGELYAYTDWVYRSKVNFFLYESTEFTSKPVTEGGLRVGYTWGNGKYDVAAFGRNITNQIRVVGGIDFNNLTGFINEPRTWGLQFKAQF</sequence>
<evidence type="ECO:0000256" key="1">
    <source>
        <dbReference type="ARBA" id="ARBA00004571"/>
    </source>
</evidence>
<keyword evidence="11 12" id="KW-0998">Cell outer membrane</keyword>
<evidence type="ECO:0000259" key="17">
    <source>
        <dbReference type="Pfam" id="PF07715"/>
    </source>
</evidence>
<evidence type="ECO:0000259" key="16">
    <source>
        <dbReference type="Pfam" id="PF00593"/>
    </source>
</evidence>
<dbReference type="PANTHER" id="PTHR32552:SF81">
    <property type="entry name" value="TONB-DEPENDENT OUTER MEMBRANE RECEPTOR"/>
    <property type="match status" value="1"/>
</dbReference>
<feature type="domain" description="TonB-dependent receptor plug" evidence="17">
    <location>
        <begin position="50"/>
        <end position="160"/>
    </location>
</feature>
<keyword evidence="18" id="KW-0675">Receptor</keyword>
<dbReference type="OrthoDB" id="8538693at2"/>
<evidence type="ECO:0000256" key="15">
    <source>
        <dbReference type="SAM" id="SignalP"/>
    </source>
</evidence>
<protein>
    <submittedName>
        <fullName evidence="18">TonB-dependent receptor</fullName>
    </submittedName>
</protein>
<keyword evidence="8" id="KW-0406">Ion transport</keyword>
<dbReference type="Gene3D" id="2.40.170.20">
    <property type="entry name" value="TonB-dependent receptor, beta-barrel domain"/>
    <property type="match status" value="1"/>
</dbReference>
<keyword evidence="4" id="KW-0410">Iron transport</keyword>
<feature type="signal peptide" evidence="15">
    <location>
        <begin position="1"/>
        <end position="27"/>
    </location>
</feature>
<keyword evidence="3 12" id="KW-1134">Transmembrane beta strand</keyword>
<evidence type="ECO:0000256" key="14">
    <source>
        <dbReference type="RuleBase" id="RU003357"/>
    </source>
</evidence>
<dbReference type="AlphaFoldDB" id="A0A480AIA5"/>
<accession>A0A480AIA5</accession>
<dbReference type="EMBL" id="BJCL01000001">
    <property type="protein sequence ID" value="GCL61143.1"/>
    <property type="molecule type" value="Genomic_DNA"/>
</dbReference>
<keyword evidence="9 14" id="KW-0798">TonB box</keyword>
<reference evidence="19" key="1">
    <citation type="submission" date="2019-03" db="EMBL/GenBank/DDBJ databases">
        <title>Aquabacterium pictum sp.nov., the first bacteriochlorophyll a-containing freshwater bacterium in the genus Aquabacterium of the class Betaproteobacteria.</title>
        <authorList>
            <person name="Hirose S."/>
            <person name="Tank M."/>
            <person name="Hara E."/>
            <person name="Tamaki H."/>
            <person name="Takaichi S."/>
            <person name="Haruta S."/>
            <person name="Hanada S."/>
        </authorList>
    </citation>
    <scope>NUCLEOTIDE SEQUENCE [LARGE SCALE GENOMIC DNA]</scope>
    <source>
        <strain evidence="19">W35</strain>
    </source>
</reference>
<dbReference type="SUPFAM" id="SSF56935">
    <property type="entry name" value="Porins"/>
    <property type="match status" value="1"/>
</dbReference>
<dbReference type="Proteomes" id="UP000301751">
    <property type="component" value="Unassembled WGS sequence"/>
</dbReference>
<proteinExistence type="inferred from homology"/>
<evidence type="ECO:0000256" key="9">
    <source>
        <dbReference type="ARBA" id="ARBA00023077"/>
    </source>
</evidence>
<keyword evidence="10 12" id="KW-0472">Membrane</keyword>
<keyword evidence="5 12" id="KW-0812">Transmembrane</keyword>
<dbReference type="InterPro" id="IPR012910">
    <property type="entry name" value="Plug_dom"/>
</dbReference>
<evidence type="ECO:0000256" key="3">
    <source>
        <dbReference type="ARBA" id="ARBA00022452"/>
    </source>
</evidence>
<dbReference type="InterPro" id="IPR036942">
    <property type="entry name" value="Beta-barrel_TonB_sf"/>
</dbReference>
<evidence type="ECO:0000313" key="18">
    <source>
        <dbReference type="EMBL" id="GCL61143.1"/>
    </source>
</evidence>
<dbReference type="PANTHER" id="PTHR32552">
    <property type="entry name" value="FERRICHROME IRON RECEPTOR-RELATED"/>
    <property type="match status" value="1"/>
</dbReference>
<dbReference type="GO" id="GO:0009279">
    <property type="term" value="C:cell outer membrane"/>
    <property type="evidence" value="ECO:0007669"/>
    <property type="project" value="UniProtKB-SubCell"/>
</dbReference>
<dbReference type="Pfam" id="PF07715">
    <property type="entry name" value="Plug"/>
    <property type="match status" value="1"/>
</dbReference>
<gene>
    <name evidence="18" type="primary">fyuA</name>
    <name evidence="18" type="ORF">AQPW35_02240</name>
</gene>
<evidence type="ECO:0000256" key="5">
    <source>
        <dbReference type="ARBA" id="ARBA00022692"/>
    </source>
</evidence>
<keyword evidence="7" id="KW-0408">Iron</keyword>
<evidence type="ECO:0000256" key="6">
    <source>
        <dbReference type="ARBA" id="ARBA00022729"/>
    </source>
</evidence>
<evidence type="ECO:0000256" key="13">
    <source>
        <dbReference type="PROSITE-ProRule" id="PRU10144"/>
    </source>
</evidence>
<feature type="domain" description="TonB-dependent receptor-like beta-barrel" evidence="16">
    <location>
        <begin position="279"/>
        <end position="730"/>
    </location>
</feature>
<evidence type="ECO:0000256" key="2">
    <source>
        <dbReference type="ARBA" id="ARBA00022448"/>
    </source>
</evidence>
<feature type="short sequence motif" description="TonB C-terminal box" evidence="13">
    <location>
        <begin position="746"/>
        <end position="763"/>
    </location>
</feature>
<comment type="similarity">
    <text evidence="12 14">Belongs to the TonB-dependent receptor family.</text>
</comment>
<dbReference type="Pfam" id="PF00593">
    <property type="entry name" value="TonB_dep_Rec_b-barrel"/>
    <property type="match status" value="1"/>
</dbReference>